<accession>A0A1M2VJV0</accession>
<reference evidence="3 4" key="1">
    <citation type="submission" date="2016-10" db="EMBL/GenBank/DDBJ databases">
        <title>Genome sequence of the basidiomycete white-rot fungus Trametes pubescens.</title>
        <authorList>
            <person name="Makela M.R."/>
            <person name="Granchi Z."/>
            <person name="Peng M."/>
            <person name="De Vries R.P."/>
            <person name="Grigoriev I."/>
            <person name="Riley R."/>
            <person name="Hilden K."/>
        </authorList>
    </citation>
    <scope>NUCLEOTIDE SEQUENCE [LARGE SCALE GENOMIC DNA]</scope>
    <source>
        <strain evidence="3 4">FBCC735</strain>
    </source>
</reference>
<organism evidence="3 4">
    <name type="scientific">Trametes pubescens</name>
    <name type="common">White-rot fungus</name>
    <dbReference type="NCBI Taxonomy" id="154538"/>
    <lineage>
        <taxon>Eukaryota</taxon>
        <taxon>Fungi</taxon>
        <taxon>Dikarya</taxon>
        <taxon>Basidiomycota</taxon>
        <taxon>Agaricomycotina</taxon>
        <taxon>Agaricomycetes</taxon>
        <taxon>Polyporales</taxon>
        <taxon>Polyporaceae</taxon>
        <taxon>Trametes</taxon>
    </lineage>
</organism>
<feature type="compositionally biased region" description="Pro residues" evidence="2">
    <location>
        <begin position="298"/>
        <end position="307"/>
    </location>
</feature>
<name>A0A1M2VJV0_TRAPU</name>
<feature type="coiled-coil region" evidence="1">
    <location>
        <begin position="199"/>
        <end position="244"/>
    </location>
</feature>
<feature type="compositionally biased region" description="Low complexity" evidence="2">
    <location>
        <begin position="88"/>
        <end position="100"/>
    </location>
</feature>
<dbReference type="Proteomes" id="UP000184267">
    <property type="component" value="Unassembled WGS sequence"/>
</dbReference>
<proteinExistence type="predicted"/>
<sequence>MPDNSQSTEPLEDIDGDDHHEEEPEEGRASRTTHAETSHEDTPDDGQLPVVSGTCPIPPPSHRRSLYHQTPASFARLTQPRSEGPSQTKSSTAPSASPSGKGKGRALPAASMLSPTSLTRTSTKGALESAATPDHMAKNNIVPLKNDMKKIAGTLDRIERTQAADRRTFNNALLRLTDVVGARHMPPPPVFDDLVPAPLHDLEDRVERMGQAAEIREDEVSHELDTLERRLTSLEEDTRSVARATTNAASLLREAATEHDTLWDAITTLQHEMESVQRVFQSLLPAPARLSAASTTPAPIPPLPTPAPSRHRPRSPSPQLSDEDYAPLPSARTPSIPTPRAGRGGGRRLEQDPRHFRQIPQA</sequence>
<keyword evidence="4" id="KW-1185">Reference proteome</keyword>
<evidence type="ECO:0000256" key="1">
    <source>
        <dbReference type="SAM" id="Coils"/>
    </source>
</evidence>
<evidence type="ECO:0000313" key="3">
    <source>
        <dbReference type="EMBL" id="OJT07822.1"/>
    </source>
</evidence>
<feature type="region of interest" description="Disordered" evidence="2">
    <location>
        <begin position="1"/>
        <end position="120"/>
    </location>
</feature>
<dbReference type="OMA" id="HLAWNTI"/>
<gene>
    <name evidence="3" type="ORF">TRAPUB_1282</name>
</gene>
<evidence type="ECO:0000256" key="2">
    <source>
        <dbReference type="SAM" id="MobiDB-lite"/>
    </source>
</evidence>
<evidence type="ECO:0000313" key="4">
    <source>
        <dbReference type="Proteomes" id="UP000184267"/>
    </source>
</evidence>
<protein>
    <submittedName>
        <fullName evidence="3">Uncharacterized protein</fullName>
    </submittedName>
</protein>
<feature type="compositionally biased region" description="Basic and acidic residues" evidence="2">
    <location>
        <begin position="17"/>
        <end position="41"/>
    </location>
</feature>
<comment type="caution">
    <text evidence="3">The sequence shown here is derived from an EMBL/GenBank/DDBJ whole genome shotgun (WGS) entry which is preliminary data.</text>
</comment>
<dbReference type="EMBL" id="MNAD01001117">
    <property type="protein sequence ID" value="OJT07822.1"/>
    <property type="molecule type" value="Genomic_DNA"/>
</dbReference>
<keyword evidence="1" id="KW-0175">Coiled coil</keyword>
<dbReference type="AlphaFoldDB" id="A0A1M2VJV0"/>
<feature type="region of interest" description="Disordered" evidence="2">
    <location>
        <begin position="290"/>
        <end position="362"/>
    </location>
</feature>